<gene>
    <name evidence="4" type="ORF">I7412_20265</name>
</gene>
<feature type="compositionally biased region" description="Polar residues" evidence="2">
    <location>
        <begin position="404"/>
        <end position="413"/>
    </location>
</feature>
<feature type="region of interest" description="Disordered" evidence="2">
    <location>
        <begin position="1"/>
        <end position="159"/>
    </location>
</feature>
<feature type="compositionally biased region" description="Low complexity" evidence="2">
    <location>
        <begin position="78"/>
        <end position="93"/>
    </location>
</feature>
<feature type="compositionally biased region" description="Acidic residues" evidence="2">
    <location>
        <begin position="38"/>
        <end position="59"/>
    </location>
</feature>
<reference evidence="4" key="1">
    <citation type="submission" date="2020-12" db="EMBL/GenBank/DDBJ databases">
        <title>Genomic characterization of non-nitrogen-fixing Frankia strains.</title>
        <authorList>
            <person name="Carlos-Shanley C."/>
            <person name="Guerra T."/>
            <person name="Hahn D."/>
        </authorList>
    </citation>
    <scope>NUCLEOTIDE SEQUENCE</scope>
    <source>
        <strain evidence="4">CN6</strain>
    </source>
</reference>
<evidence type="ECO:0000313" key="4">
    <source>
        <dbReference type="EMBL" id="MBL7629459.1"/>
    </source>
</evidence>
<evidence type="ECO:0000256" key="1">
    <source>
        <dbReference type="ARBA" id="ARBA00002388"/>
    </source>
</evidence>
<dbReference type="InterPro" id="IPR002130">
    <property type="entry name" value="Cyclophilin-type_PPIase_dom"/>
</dbReference>
<dbReference type="PANTHER" id="PTHR45625:SF3">
    <property type="entry name" value="PEPTIDYL-PROLYL CIS-TRANS ISOMERASE B-RELATED"/>
    <property type="match status" value="1"/>
</dbReference>
<dbReference type="EMBL" id="JAEACQ010000229">
    <property type="protein sequence ID" value="MBL7629459.1"/>
    <property type="molecule type" value="Genomic_DNA"/>
</dbReference>
<dbReference type="InterPro" id="IPR029000">
    <property type="entry name" value="Cyclophilin-like_dom_sf"/>
</dbReference>
<evidence type="ECO:0000259" key="3">
    <source>
        <dbReference type="PROSITE" id="PS50072"/>
    </source>
</evidence>
<dbReference type="Proteomes" id="UP000604475">
    <property type="component" value="Unassembled WGS sequence"/>
</dbReference>
<protein>
    <submittedName>
        <fullName evidence="4">Peptidylprolyl isomerase</fullName>
    </submittedName>
</protein>
<dbReference type="GO" id="GO:0003755">
    <property type="term" value="F:peptidyl-prolyl cis-trans isomerase activity"/>
    <property type="evidence" value="ECO:0007669"/>
    <property type="project" value="InterPro"/>
</dbReference>
<proteinExistence type="predicted"/>
<comment type="function">
    <text evidence="1">PPIases accelerate the folding of proteins. It catalyzes the cis-trans isomerization of proline imidic peptide bonds in oligopeptides.</text>
</comment>
<feature type="domain" description="PPIase cyclophilin-type" evidence="3">
    <location>
        <begin position="252"/>
        <end position="411"/>
    </location>
</feature>
<dbReference type="SUPFAM" id="SSF50891">
    <property type="entry name" value="Cyclophilin-like"/>
    <property type="match status" value="1"/>
</dbReference>
<comment type="caution">
    <text evidence="4">The sequence shown here is derived from an EMBL/GenBank/DDBJ whole genome shotgun (WGS) entry which is preliminary data.</text>
</comment>
<evidence type="ECO:0000313" key="5">
    <source>
        <dbReference type="Proteomes" id="UP000604475"/>
    </source>
</evidence>
<dbReference type="Gene3D" id="2.40.100.10">
    <property type="entry name" value="Cyclophilin-like"/>
    <property type="match status" value="1"/>
</dbReference>
<evidence type="ECO:0000256" key="2">
    <source>
        <dbReference type="SAM" id="MobiDB-lite"/>
    </source>
</evidence>
<dbReference type="PANTHER" id="PTHR45625">
    <property type="entry name" value="PEPTIDYL-PROLYL CIS-TRANS ISOMERASE-RELATED"/>
    <property type="match status" value="1"/>
</dbReference>
<dbReference type="CDD" id="cd00317">
    <property type="entry name" value="cyclophilin"/>
    <property type="match status" value="1"/>
</dbReference>
<keyword evidence="4" id="KW-0413">Isomerase</keyword>
<sequence length="413" mass="42742">MVPGAGPVDAAAGRWGVLPPPRDPAAGPWLVSGAGAATDEETDGEPTDLDEPDLDDPDDDRLVKGDTAARVAGRRRVAGTPGDSDSGTGTGTDVDTDEDGEEDEDEEGEEFDPEDFDEPDFDDDEEDDEDEDDRDDGPDDGVKPSWQKDISAVKPRRRELAPEVKVAAFGILAALLLTAGAVVLAKTLGGDDSSSTDTTVEAQDTPSAEPPATSKVGDCVYTADGAEPSRPVTLPPAGPGVDTNPAKMVITTNLGTMTATLDTAKAPCTVHALRYLAEQKFFDATPCHRMTGPNANIKVLQCGDPTGTSSGGPGFRYDNENVEGVNYNRGVIAMANAGAYPDGSGSNGSQFFINYGDPNAEGTQALAGGYTVIGQITEGLETLDKITGPGVEGGAEDGPPSSKPEIQSITITQ</sequence>
<feature type="compositionally biased region" description="Low complexity" evidence="2">
    <location>
        <begin position="1"/>
        <end position="13"/>
    </location>
</feature>
<dbReference type="InterPro" id="IPR044666">
    <property type="entry name" value="Cyclophilin_A-like"/>
</dbReference>
<dbReference type="PROSITE" id="PS50072">
    <property type="entry name" value="CSA_PPIASE_2"/>
    <property type="match status" value="1"/>
</dbReference>
<dbReference type="Pfam" id="PF00160">
    <property type="entry name" value="Pro_isomerase"/>
    <property type="match status" value="1"/>
</dbReference>
<feature type="region of interest" description="Disordered" evidence="2">
    <location>
        <begin position="385"/>
        <end position="413"/>
    </location>
</feature>
<feature type="region of interest" description="Disordered" evidence="2">
    <location>
        <begin position="189"/>
        <end position="216"/>
    </location>
</feature>
<dbReference type="AlphaFoldDB" id="A0A937UN32"/>
<keyword evidence="5" id="KW-1185">Reference proteome</keyword>
<organism evidence="4 5">
    <name type="scientific">Frankia nepalensis</name>
    <dbReference type="NCBI Taxonomy" id="1836974"/>
    <lineage>
        <taxon>Bacteria</taxon>
        <taxon>Bacillati</taxon>
        <taxon>Actinomycetota</taxon>
        <taxon>Actinomycetes</taxon>
        <taxon>Frankiales</taxon>
        <taxon>Frankiaceae</taxon>
        <taxon>Frankia</taxon>
    </lineage>
</organism>
<feature type="compositionally biased region" description="Polar residues" evidence="2">
    <location>
        <begin position="192"/>
        <end position="206"/>
    </location>
</feature>
<name>A0A937UN32_9ACTN</name>
<feature type="compositionally biased region" description="Acidic residues" evidence="2">
    <location>
        <begin position="94"/>
        <end position="139"/>
    </location>
</feature>
<accession>A0A937UN32</accession>